<dbReference type="InterPro" id="IPR051531">
    <property type="entry name" value="N-acetyltransferase"/>
</dbReference>
<dbReference type="InterPro" id="IPR016181">
    <property type="entry name" value="Acyl_CoA_acyltransferase"/>
</dbReference>
<evidence type="ECO:0000313" key="6">
    <source>
        <dbReference type="Proteomes" id="UP000654345"/>
    </source>
</evidence>
<feature type="domain" description="N-acetyltransferase" evidence="4">
    <location>
        <begin position="7"/>
        <end position="173"/>
    </location>
</feature>
<evidence type="ECO:0000256" key="2">
    <source>
        <dbReference type="ARBA" id="ARBA00023315"/>
    </source>
</evidence>
<dbReference type="SUPFAM" id="SSF55729">
    <property type="entry name" value="Acyl-CoA N-acyltransferases (Nat)"/>
    <property type="match status" value="1"/>
</dbReference>
<sequence length="174" mass="19535">MLRGTNIILRPIKQEDLETLERWNNDPDFIGEFNNFGLRGYGSQIRAFDEGSTLSDPSGHLVVTTLEGELAGSVDYHMTRYGPNEGSKAYMIGIALAPKHQGKGYGVEAQQLLSAYLFAAFPIMRVEAMTDITNRPEQRALEKAGFTREGVVRKAQWRNGAWHDQVLYSKLRGE</sequence>
<gene>
    <name evidence="5" type="primary">rimJ_1</name>
    <name evidence="5" type="ORF">KSB_23870</name>
</gene>
<protein>
    <submittedName>
        <fullName evidence="5">Alanine acetyltransferase</fullName>
    </submittedName>
</protein>
<accession>A0ABQ3UMR9</accession>
<dbReference type="PROSITE" id="PS51186">
    <property type="entry name" value="GNAT"/>
    <property type="match status" value="1"/>
</dbReference>
<dbReference type="PANTHER" id="PTHR43792:SF8">
    <property type="entry name" value="[RIBOSOMAL PROTEIN US5]-ALANINE N-ACETYLTRANSFERASE"/>
    <property type="match status" value="1"/>
</dbReference>
<evidence type="ECO:0000259" key="4">
    <source>
        <dbReference type="PROSITE" id="PS51186"/>
    </source>
</evidence>
<dbReference type="InterPro" id="IPR000182">
    <property type="entry name" value="GNAT_dom"/>
</dbReference>
<dbReference type="CDD" id="cd04301">
    <property type="entry name" value="NAT_SF"/>
    <property type="match status" value="1"/>
</dbReference>
<evidence type="ECO:0000256" key="1">
    <source>
        <dbReference type="ARBA" id="ARBA00022679"/>
    </source>
</evidence>
<keyword evidence="6" id="KW-1185">Reference proteome</keyword>
<name>A0ABQ3UMR9_9CHLR</name>
<dbReference type="Pfam" id="PF13302">
    <property type="entry name" value="Acetyltransf_3"/>
    <property type="match status" value="1"/>
</dbReference>
<reference evidence="5 6" key="1">
    <citation type="journal article" date="2021" name="Int. J. Syst. Evol. Microbiol.">
        <title>Reticulibacter mediterranei gen. nov., sp. nov., within the new family Reticulibacteraceae fam. nov., and Ktedonospora formicarum gen. nov., sp. nov., Ktedonobacter robiniae sp. nov., Dictyobacter formicarum sp. nov. and Dictyobacter arantiisoli sp. nov., belonging to the class Ktedonobacteria.</title>
        <authorList>
            <person name="Yabe S."/>
            <person name="Zheng Y."/>
            <person name="Wang C.M."/>
            <person name="Sakai Y."/>
            <person name="Abe K."/>
            <person name="Yokota A."/>
            <person name="Donadio S."/>
            <person name="Cavaletti L."/>
            <person name="Monciardini P."/>
        </authorList>
    </citation>
    <scope>NUCLEOTIDE SEQUENCE [LARGE SCALE GENOMIC DNA]</scope>
    <source>
        <strain evidence="5 6">SOSP1-30</strain>
    </source>
</reference>
<organism evidence="5 6">
    <name type="scientific">Ktedonobacter robiniae</name>
    <dbReference type="NCBI Taxonomy" id="2778365"/>
    <lineage>
        <taxon>Bacteria</taxon>
        <taxon>Bacillati</taxon>
        <taxon>Chloroflexota</taxon>
        <taxon>Ktedonobacteria</taxon>
        <taxon>Ktedonobacterales</taxon>
        <taxon>Ktedonobacteraceae</taxon>
        <taxon>Ktedonobacter</taxon>
    </lineage>
</organism>
<dbReference type="Gene3D" id="3.40.630.30">
    <property type="match status" value="1"/>
</dbReference>
<comment type="caution">
    <text evidence="5">The sequence shown here is derived from an EMBL/GenBank/DDBJ whole genome shotgun (WGS) entry which is preliminary data.</text>
</comment>
<keyword evidence="1" id="KW-0808">Transferase</keyword>
<keyword evidence="2" id="KW-0012">Acyltransferase</keyword>
<dbReference type="Proteomes" id="UP000654345">
    <property type="component" value="Unassembled WGS sequence"/>
</dbReference>
<evidence type="ECO:0000256" key="3">
    <source>
        <dbReference type="ARBA" id="ARBA00038502"/>
    </source>
</evidence>
<proteinExistence type="inferred from homology"/>
<dbReference type="RefSeq" id="WP_201370680.1">
    <property type="nucleotide sequence ID" value="NZ_BNJG01000001.1"/>
</dbReference>
<comment type="similarity">
    <text evidence="3">Belongs to the acetyltransferase family. RimJ subfamily.</text>
</comment>
<dbReference type="EMBL" id="BNJG01000001">
    <property type="protein sequence ID" value="GHO53912.1"/>
    <property type="molecule type" value="Genomic_DNA"/>
</dbReference>
<dbReference type="PANTHER" id="PTHR43792">
    <property type="entry name" value="GNAT FAMILY, PUTATIVE (AFU_ORTHOLOGUE AFUA_3G00765)-RELATED-RELATED"/>
    <property type="match status" value="1"/>
</dbReference>
<evidence type="ECO:0000313" key="5">
    <source>
        <dbReference type="EMBL" id="GHO53912.1"/>
    </source>
</evidence>